<dbReference type="EMBL" id="DWVZ01000084">
    <property type="protein sequence ID" value="HJC63272.1"/>
    <property type="molecule type" value="Genomic_DNA"/>
</dbReference>
<dbReference type="Proteomes" id="UP000823886">
    <property type="component" value="Unassembled WGS sequence"/>
</dbReference>
<dbReference type="AlphaFoldDB" id="A0A9D2PP64"/>
<organism evidence="1 2">
    <name type="scientific">Candidatus Blautia merdavium</name>
    <dbReference type="NCBI Taxonomy" id="2838494"/>
    <lineage>
        <taxon>Bacteria</taxon>
        <taxon>Bacillati</taxon>
        <taxon>Bacillota</taxon>
        <taxon>Clostridia</taxon>
        <taxon>Lachnospirales</taxon>
        <taxon>Lachnospiraceae</taxon>
        <taxon>Blautia</taxon>
    </lineage>
</organism>
<evidence type="ECO:0000313" key="2">
    <source>
        <dbReference type="Proteomes" id="UP000823886"/>
    </source>
</evidence>
<gene>
    <name evidence="1" type="ORF">H9753_06605</name>
</gene>
<evidence type="ECO:0000313" key="1">
    <source>
        <dbReference type="EMBL" id="HJC63272.1"/>
    </source>
</evidence>
<name>A0A9D2PP64_9FIRM</name>
<accession>A0A9D2PP64</accession>
<comment type="caution">
    <text evidence="1">The sequence shown here is derived from an EMBL/GenBank/DDBJ whole genome shotgun (WGS) entry which is preliminary data.</text>
</comment>
<protein>
    <submittedName>
        <fullName evidence="1">DUF3878 family protein</fullName>
    </submittedName>
</protein>
<proteinExistence type="predicted"/>
<sequence length="340" mass="40089">MGEAWERLAEIFEHQVFELYSRHEAHGEENFYIPYMMNDALECCLKFQNCSMTGRYLPEYPGEVSGELIREGNRNALVVRQGEQVFTLWFEHLQLITNGYSYHQIGHFWVKGQEQWRQLVYMAGTIYDKYEYLGEGMLNPLEKELTALMEFAPFRFWSPIRESLEGSYEDTPRGMEYMKKLALEAGDRSFARLLCLYEKLPGSWTAKFVSARMNVPKREKLYRLIRQKIEEASSQYPARDYGETMNENICQRRKAVERFLKSRGFQGEYPFFWKKEIQILAAEEHPFTMLEEESFHFRIQFMVSTGKLPEGGVNSGFFKGRHREGRIEKSLDFLTENGAS</sequence>
<reference evidence="1" key="1">
    <citation type="journal article" date="2021" name="PeerJ">
        <title>Extensive microbial diversity within the chicken gut microbiome revealed by metagenomics and culture.</title>
        <authorList>
            <person name="Gilroy R."/>
            <person name="Ravi A."/>
            <person name="Getino M."/>
            <person name="Pursley I."/>
            <person name="Horton D.L."/>
            <person name="Alikhan N.F."/>
            <person name="Baker D."/>
            <person name="Gharbi K."/>
            <person name="Hall N."/>
            <person name="Watson M."/>
            <person name="Adriaenssens E.M."/>
            <person name="Foster-Nyarko E."/>
            <person name="Jarju S."/>
            <person name="Secka A."/>
            <person name="Antonio M."/>
            <person name="Oren A."/>
            <person name="Chaudhuri R.R."/>
            <person name="La Ragione R."/>
            <person name="Hildebrand F."/>
            <person name="Pallen M.J."/>
        </authorList>
    </citation>
    <scope>NUCLEOTIDE SEQUENCE</scope>
    <source>
        <strain evidence="1">ChiBcec2-3848</strain>
    </source>
</reference>
<dbReference type="InterPro" id="IPR024538">
    <property type="entry name" value="DUF3878"/>
</dbReference>
<dbReference type="Pfam" id="PF12994">
    <property type="entry name" value="DUF3878"/>
    <property type="match status" value="1"/>
</dbReference>
<reference evidence="1" key="2">
    <citation type="submission" date="2021-04" db="EMBL/GenBank/DDBJ databases">
        <authorList>
            <person name="Gilroy R."/>
        </authorList>
    </citation>
    <scope>NUCLEOTIDE SEQUENCE</scope>
    <source>
        <strain evidence="1">ChiBcec2-3848</strain>
    </source>
</reference>